<dbReference type="Pfam" id="PF13419">
    <property type="entry name" value="HAD_2"/>
    <property type="match status" value="1"/>
</dbReference>
<dbReference type="InterPro" id="IPR023198">
    <property type="entry name" value="PGP-like_dom2"/>
</dbReference>
<evidence type="ECO:0008006" key="3">
    <source>
        <dbReference type="Google" id="ProtNLM"/>
    </source>
</evidence>
<dbReference type="PANTHER" id="PTHR43434">
    <property type="entry name" value="PHOSPHOGLYCOLATE PHOSPHATASE"/>
    <property type="match status" value="1"/>
</dbReference>
<name>A0ABQ2UVF4_9ACTN</name>
<protein>
    <recommendedName>
        <fullName evidence="3">Phosphoglycolate phosphatase</fullName>
    </recommendedName>
</protein>
<dbReference type="NCBIfam" id="TIGR01549">
    <property type="entry name" value="HAD-SF-IA-v1"/>
    <property type="match status" value="1"/>
</dbReference>
<evidence type="ECO:0000313" key="1">
    <source>
        <dbReference type="EMBL" id="GGU55947.1"/>
    </source>
</evidence>
<dbReference type="InterPro" id="IPR050155">
    <property type="entry name" value="HAD-like_hydrolase_sf"/>
</dbReference>
<proteinExistence type="predicted"/>
<dbReference type="SUPFAM" id="SSF56784">
    <property type="entry name" value="HAD-like"/>
    <property type="match status" value="1"/>
</dbReference>
<keyword evidence="2" id="KW-1185">Reference proteome</keyword>
<dbReference type="InterPro" id="IPR023214">
    <property type="entry name" value="HAD_sf"/>
</dbReference>
<evidence type="ECO:0000313" key="2">
    <source>
        <dbReference type="Proteomes" id="UP000654471"/>
    </source>
</evidence>
<reference evidence="2" key="1">
    <citation type="journal article" date="2019" name="Int. J. Syst. Evol. Microbiol.">
        <title>The Global Catalogue of Microorganisms (GCM) 10K type strain sequencing project: providing services to taxonomists for standard genome sequencing and annotation.</title>
        <authorList>
            <consortium name="The Broad Institute Genomics Platform"/>
            <consortium name="The Broad Institute Genome Sequencing Center for Infectious Disease"/>
            <person name="Wu L."/>
            <person name="Ma J."/>
        </authorList>
    </citation>
    <scope>NUCLEOTIDE SEQUENCE [LARGE SCALE GENOMIC DNA]</scope>
    <source>
        <strain evidence="2">JCM 3399</strain>
    </source>
</reference>
<dbReference type="Proteomes" id="UP000654471">
    <property type="component" value="Unassembled WGS sequence"/>
</dbReference>
<dbReference type="PANTHER" id="PTHR43434:SF1">
    <property type="entry name" value="PHOSPHOGLYCOLATE PHOSPHATASE"/>
    <property type="match status" value="1"/>
</dbReference>
<dbReference type="Gene3D" id="1.10.150.240">
    <property type="entry name" value="Putative phosphatase, domain 2"/>
    <property type="match status" value="1"/>
</dbReference>
<dbReference type="Gene3D" id="3.40.50.1000">
    <property type="entry name" value="HAD superfamily/HAD-like"/>
    <property type="match status" value="1"/>
</dbReference>
<dbReference type="EMBL" id="BMRP01000005">
    <property type="protein sequence ID" value="GGU55947.1"/>
    <property type="molecule type" value="Genomic_DNA"/>
</dbReference>
<dbReference type="InterPro" id="IPR041492">
    <property type="entry name" value="HAD_2"/>
</dbReference>
<dbReference type="InterPro" id="IPR036412">
    <property type="entry name" value="HAD-like_sf"/>
</dbReference>
<accession>A0ABQ2UVF4</accession>
<gene>
    <name evidence="1" type="ORF">GCM10010211_20970</name>
</gene>
<comment type="caution">
    <text evidence="1">The sequence shown here is derived from an EMBL/GenBank/DDBJ whole genome shotgun (WGS) entry which is preliminary data.</text>
</comment>
<dbReference type="InterPro" id="IPR006439">
    <property type="entry name" value="HAD-SF_hydro_IA"/>
</dbReference>
<organism evidence="1 2">
    <name type="scientific">Streptomyces albospinus</name>
    <dbReference type="NCBI Taxonomy" id="285515"/>
    <lineage>
        <taxon>Bacteria</taxon>
        <taxon>Bacillati</taxon>
        <taxon>Actinomycetota</taxon>
        <taxon>Actinomycetes</taxon>
        <taxon>Kitasatosporales</taxon>
        <taxon>Streptomycetaceae</taxon>
        <taxon>Streptomyces</taxon>
    </lineage>
</organism>
<sequence length="197" mass="20782">MREAWKKVQEDHHLDIPFAAYEAHLGREFSDIMQRLGVVDADGVHRTYGSASTAAAHMAQEFMGITDILHAFVAAGWRLGVVTSKHVDRAAPLLARLGCPFGTVRTPAGSGRSKPAPDPLLLAMVDLGVDPASAVYVGDMPVDREAAARAGIAYVHAAWGYGEPGSTAVKVAQSPSDLLGLLRQAPACAPFVEGSLV</sequence>